<evidence type="ECO:0000256" key="5">
    <source>
        <dbReference type="ARBA" id="ARBA00023136"/>
    </source>
</evidence>
<feature type="transmembrane region" description="Helical" evidence="6">
    <location>
        <begin position="263"/>
        <end position="279"/>
    </location>
</feature>
<organism evidence="8 9">
    <name type="scientific">Devosia epidermidihirudinis</name>
    <dbReference type="NCBI Taxonomy" id="1293439"/>
    <lineage>
        <taxon>Bacteria</taxon>
        <taxon>Pseudomonadati</taxon>
        <taxon>Pseudomonadota</taxon>
        <taxon>Alphaproteobacteria</taxon>
        <taxon>Hyphomicrobiales</taxon>
        <taxon>Devosiaceae</taxon>
        <taxon>Devosia</taxon>
    </lineage>
</organism>
<proteinExistence type="inferred from homology"/>
<keyword evidence="3 6" id="KW-0812">Transmembrane</keyword>
<dbReference type="PANTHER" id="PTHR22911">
    <property type="entry name" value="ACYL-MALONYL CONDENSING ENZYME-RELATED"/>
    <property type="match status" value="1"/>
</dbReference>
<feature type="transmembrane region" description="Helical" evidence="6">
    <location>
        <begin position="71"/>
        <end position="91"/>
    </location>
</feature>
<keyword evidence="9" id="KW-1185">Reference proteome</keyword>
<dbReference type="Pfam" id="PF00892">
    <property type="entry name" value="EamA"/>
    <property type="match status" value="2"/>
</dbReference>
<accession>A0A0F5QG65</accession>
<feature type="transmembrane region" description="Helical" evidence="6">
    <location>
        <begin position="180"/>
        <end position="199"/>
    </location>
</feature>
<dbReference type="EMBL" id="LANJ01000011">
    <property type="protein sequence ID" value="KKC39726.1"/>
    <property type="molecule type" value="Genomic_DNA"/>
</dbReference>
<dbReference type="Proteomes" id="UP000033411">
    <property type="component" value="Unassembled WGS sequence"/>
</dbReference>
<feature type="transmembrane region" description="Helical" evidence="6">
    <location>
        <begin position="237"/>
        <end position="257"/>
    </location>
</feature>
<sequence length="297" mass="31948">MNAPTARADHSGLVWLMSDMVLVTIMTVLVKIGGATYPALQMVFIRSLIGLVSVLPLAWRHRAAIRSTKHVGRHIFRVFCNTLALSTNFAALTALPLAMANAIGFMRPLVVMVLASVLLSERSTVWRWVGASVGFVGVIIMVAPGDVAFNPGILAALGSVVFGSLAVIQTRALARENTTVLMVFYTVGLTVFTAIPAAIVWEPVQFDDWGLLLAIGILAQVGQYCFLRAYQSTPANILAPFGYLSIVLATFAGYVALNEVPSWTTLVGIAIIIGALAATSRLDRRKLQKDAAHDREL</sequence>
<evidence type="ECO:0000256" key="2">
    <source>
        <dbReference type="ARBA" id="ARBA00009853"/>
    </source>
</evidence>
<dbReference type="RefSeq" id="WP_046138047.1">
    <property type="nucleotide sequence ID" value="NZ_LANJ01000011.1"/>
</dbReference>
<evidence type="ECO:0000313" key="9">
    <source>
        <dbReference type="Proteomes" id="UP000033411"/>
    </source>
</evidence>
<feature type="domain" description="EamA" evidence="7">
    <location>
        <begin position="152"/>
        <end position="279"/>
    </location>
</feature>
<evidence type="ECO:0000313" key="8">
    <source>
        <dbReference type="EMBL" id="KKC39726.1"/>
    </source>
</evidence>
<dbReference type="SUPFAM" id="SSF103481">
    <property type="entry name" value="Multidrug resistance efflux transporter EmrE"/>
    <property type="match status" value="2"/>
</dbReference>
<evidence type="ECO:0000256" key="6">
    <source>
        <dbReference type="SAM" id="Phobius"/>
    </source>
</evidence>
<gene>
    <name evidence="8" type="ORF">WH87_06165</name>
</gene>
<dbReference type="PATRIC" id="fig|1293439.3.peg.800"/>
<feature type="transmembrane region" description="Helical" evidence="6">
    <location>
        <begin position="125"/>
        <end position="143"/>
    </location>
</feature>
<evidence type="ECO:0000256" key="1">
    <source>
        <dbReference type="ARBA" id="ARBA00004141"/>
    </source>
</evidence>
<evidence type="ECO:0000259" key="7">
    <source>
        <dbReference type="Pfam" id="PF00892"/>
    </source>
</evidence>
<name>A0A0F5QG65_9HYPH</name>
<keyword evidence="5 6" id="KW-0472">Membrane</keyword>
<comment type="subcellular location">
    <subcellularLocation>
        <location evidence="1">Membrane</location>
        <topology evidence="1">Multi-pass membrane protein</topology>
    </subcellularLocation>
</comment>
<dbReference type="PANTHER" id="PTHR22911:SF6">
    <property type="entry name" value="SOLUTE CARRIER FAMILY 35 MEMBER G1"/>
    <property type="match status" value="1"/>
</dbReference>
<feature type="transmembrane region" description="Helical" evidence="6">
    <location>
        <begin position="97"/>
        <end position="118"/>
    </location>
</feature>
<dbReference type="InterPro" id="IPR000620">
    <property type="entry name" value="EamA_dom"/>
</dbReference>
<feature type="transmembrane region" description="Helical" evidence="6">
    <location>
        <begin position="211"/>
        <end position="230"/>
    </location>
</feature>
<evidence type="ECO:0000256" key="4">
    <source>
        <dbReference type="ARBA" id="ARBA00022989"/>
    </source>
</evidence>
<feature type="transmembrane region" description="Helical" evidence="6">
    <location>
        <begin position="149"/>
        <end position="168"/>
    </location>
</feature>
<comment type="similarity">
    <text evidence="2">Belongs to the drug/metabolite transporter (DMT) superfamily. 10 TMS drug/metabolite exporter (DME) (TC 2.A.7.3) family.</text>
</comment>
<feature type="transmembrane region" description="Helical" evidence="6">
    <location>
        <begin position="39"/>
        <end position="59"/>
    </location>
</feature>
<dbReference type="STRING" id="1293439.WH87_06165"/>
<dbReference type="AlphaFoldDB" id="A0A0F5QG65"/>
<feature type="transmembrane region" description="Helical" evidence="6">
    <location>
        <begin position="12"/>
        <end position="33"/>
    </location>
</feature>
<dbReference type="GO" id="GO:0016020">
    <property type="term" value="C:membrane"/>
    <property type="evidence" value="ECO:0007669"/>
    <property type="project" value="UniProtKB-SubCell"/>
</dbReference>
<comment type="caution">
    <text evidence="8">The sequence shown here is derived from an EMBL/GenBank/DDBJ whole genome shotgun (WGS) entry which is preliminary data.</text>
</comment>
<dbReference type="InterPro" id="IPR037185">
    <property type="entry name" value="EmrE-like"/>
</dbReference>
<reference evidence="8" key="1">
    <citation type="submission" date="2015-03" db="EMBL/GenBank/DDBJ databases">
        <authorList>
            <person name="Lepp D."/>
            <person name="Hassan Y.I."/>
            <person name="Li X.-Z."/>
            <person name="Zhou T."/>
        </authorList>
    </citation>
    <scope>NUCLEOTIDE SEQUENCE [LARGE SCALE GENOMIC DNA]</scope>
    <source>
        <strain evidence="8">E84</strain>
    </source>
</reference>
<keyword evidence="4 6" id="KW-1133">Transmembrane helix</keyword>
<evidence type="ECO:0000256" key="3">
    <source>
        <dbReference type="ARBA" id="ARBA00022692"/>
    </source>
</evidence>
<feature type="domain" description="EamA" evidence="7">
    <location>
        <begin position="11"/>
        <end position="142"/>
    </location>
</feature>
<protein>
    <submittedName>
        <fullName evidence="8">Multidrug transporter</fullName>
    </submittedName>
</protein>
<dbReference type="OrthoDB" id="9815809at2"/>